<keyword evidence="8" id="KW-1185">Reference proteome</keyword>
<evidence type="ECO:0000256" key="4">
    <source>
        <dbReference type="ARBA" id="ARBA00022989"/>
    </source>
</evidence>
<dbReference type="Proteomes" id="UP001596250">
    <property type="component" value="Unassembled WGS sequence"/>
</dbReference>
<reference evidence="8" key="1">
    <citation type="journal article" date="2019" name="Int. J. Syst. Evol. Microbiol.">
        <title>The Global Catalogue of Microorganisms (GCM) 10K type strain sequencing project: providing services to taxonomists for standard genome sequencing and annotation.</title>
        <authorList>
            <consortium name="The Broad Institute Genomics Platform"/>
            <consortium name="The Broad Institute Genome Sequencing Center for Infectious Disease"/>
            <person name="Wu L."/>
            <person name="Ma J."/>
        </authorList>
    </citation>
    <scope>NUCLEOTIDE SEQUENCE [LARGE SCALE GENOMIC DNA]</scope>
    <source>
        <strain evidence="8">CCM 8749</strain>
    </source>
</reference>
<name>A0ABW1IUW3_9BACL</name>
<feature type="transmembrane region" description="Helical" evidence="6">
    <location>
        <begin position="339"/>
        <end position="357"/>
    </location>
</feature>
<feature type="transmembrane region" description="Helical" evidence="6">
    <location>
        <begin position="426"/>
        <end position="446"/>
    </location>
</feature>
<comment type="caution">
    <text evidence="7">The sequence shown here is derived from an EMBL/GenBank/DDBJ whole genome shotgun (WGS) entry which is preliminary data.</text>
</comment>
<feature type="transmembrane region" description="Helical" evidence="6">
    <location>
        <begin position="400"/>
        <end position="420"/>
    </location>
</feature>
<keyword evidence="4 6" id="KW-1133">Transmembrane helix</keyword>
<feature type="transmembrane region" description="Helical" evidence="6">
    <location>
        <begin position="122"/>
        <end position="140"/>
    </location>
</feature>
<dbReference type="PIRSF" id="PIRSF038958">
    <property type="entry name" value="PG_synth_SpoVB"/>
    <property type="match status" value="1"/>
</dbReference>
<sequence>MAKDSLIKGTVILAAAALVARFLGLIQRIPLQNMLGDEGSSPYGVAYNVYFMLLIVATAGIPSALSKMVSEKLALEQVGEARRIYRAAVMFAVTAGVVITAVLMIGAPFYAEHIANNPESALSIQALAPAMLLFPLIAMMRGYFQGHQQMMPGGLSQIFEQILRVATAVLLAFVILRLGYSKEWAAAGASFGGVAGAVGAFVVMLYYQRKLNKEEKAMVAARAKSESTSGSAAPMPFKEIYRAIFKLSVPISLISMAVPLVYFIDSSIVIRLLKGSIGLTEATEALGVLTMRAQSIAGIPPIVAIALSTSIVPVVSAAYAKKDQLEVNHKASQALRISIISGLPIVIAMGVAARPLNGLLFQDLNGTGIIFWMIIGSIFQIMMMTSASILMGLGQTRAPMWNVFVGIIVKLAGSFLLAPFFGMNGIIWSTTLCFLVTMILNLQVLKKTVNYRVLGKRWKGYILTTMLITAAGFGVEWLTHEWLHTGIRKLDYLLAGGITGGMTLLLYPVLLGMFRALTLEDIQMLPGKIRRRIEPLAAKWLPKEKAMEQN</sequence>
<dbReference type="InterPro" id="IPR024923">
    <property type="entry name" value="PG_synth_SpoVB"/>
</dbReference>
<dbReference type="InterPro" id="IPR050833">
    <property type="entry name" value="Poly_Biosynth_Transport"/>
</dbReference>
<feature type="transmembrane region" description="Helical" evidence="6">
    <location>
        <begin position="87"/>
        <end position="110"/>
    </location>
</feature>
<feature type="transmembrane region" description="Helical" evidence="6">
    <location>
        <begin position="243"/>
        <end position="264"/>
    </location>
</feature>
<evidence type="ECO:0000256" key="3">
    <source>
        <dbReference type="ARBA" id="ARBA00022692"/>
    </source>
</evidence>
<evidence type="ECO:0000256" key="5">
    <source>
        <dbReference type="ARBA" id="ARBA00023136"/>
    </source>
</evidence>
<proteinExistence type="predicted"/>
<evidence type="ECO:0000313" key="8">
    <source>
        <dbReference type="Proteomes" id="UP001596250"/>
    </source>
</evidence>
<comment type="subcellular location">
    <subcellularLocation>
        <location evidence="1">Cell membrane</location>
        <topology evidence="1">Multi-pass membrane protein</topology>
    </subcellularLocation>
</comment>
<evidence type="ECO:0000313" key="7">
    <source>
        <dbReference type="EMBL" id="MFC5988801.1"/>
    </source>
</evidence>
<dbReference type="EMBL" id="JBHSQV010000184">
    <property type="protein sequence ID" value="MFC5988801.1"/>
    <property type="molecule type" value="Genomic_DNA"/>
</dbReference>
<keyword evidence="3 6" id="KW-0812">Transmembrane</keyword>
<organism evidence="7 8">
    <name type="scientific">Marinicrinis lubricantis</name>
    <dbReference type="NCBI Taxonomy" id="2086470"/>
    <lineage>
        <taxon>Bacteria</taxon>
        <taxon>Bacillati</taxon>
        <taxon>Bacillota</taxon>
        <taxon>Bacilli</taxon>
        <taxon>Bacillales</taxon>
        <taxon>Paenibacillaceae</taxon>
    </lineage>
</organism>
<feature type="transmembrane region" description="Helical" evidence="6">
    <location>
        <begin position="492"/>
        <end position="514"/>
    </location>
</feature>
<feature type="transmembrane region" description="Helical" evidence="6">
    <location>
        <begin position="44"/>
        <end position="66"/>
    </location>
</feature>
<accession>A0ABW1IUW3</accession>
<dbReference type="Pfam" id="PF01943">
    <property type="entry name" value="Polysacc_synt"/>
    <property type="match status" value="1"/>
</dbReference>
<feature type="transmembrane region" description="Helical" evidence="6">
    <location>
        <begin position="296"/>
        <end position="319"/>
    </location>
</feature>
<evidence type="ECO:0000256" key="6">
    <source>
        <dbReference type="SAM" id="Phobius"/>
    </source>
</evidence>
<dbReference type="InterPro" id="IPR002797">
    <property type="entry name" value="Polysacc_synth"/>
</dbReference>
<dbReference type="RefSeq" id="WP_379896292.1">
    <property type="nucleotide sequence ID" value="NZ_CBCSCT010000006.1"/>
</dbReference>
<feature type="transmembrane region" description="Helical" evidence="6">
    <location>
        <begin position="161"/>
        <end position="180"/>
    </location>
</feature>
<keyword evidence="5 6" id="KW-0472">Membrane</keyword>
<feature type="transmembrane region" description="Helical" evidence="6">
    <location>
        <begin position="369"/>
        <end position="393"/>
    </location>
</feature>
<evidence type="ECO:0000256" key="2">
    <source>
        <dbReference type="ARBA" id="ARBA00022475"/>
    </source>
</evidence>
<dbReference type="PANTHER" id="PTHR30250:SF21">
    <property type="entry name" value="LIPID II FLIPPASE MURJ"/>
    <property type="match status" value="1"/>
</dbReference>
<dbReference type="PANTHER" id="PTHR30250">
    <property type="entry name" value="PST FAMILY PREDICTED COLANIC ACID TRANSPORTER"/>
    <property type="match status" value="1"/>
</dbReference>
<dbReference type="CDD" id="cd13124">
    <property type="entry name" value="MATE_SpoVB_like"/>
    <property type="match status" value="1"/>
</dbReference>
<protein>
    <submittedName>
        <fullName evidence="7">Oligosaccharide flippase family protein</fullName>
    </submittedName>
</protein>
<feature type="transmembrane region" description="Helical" evidence="6">
    <location>
        <begin position="458"/>
        <end position="480"/>
    </location>
</feature>
<gene>
    <name evidence="7" type="ORF">ACFPXP_20550</name>
</gene>
<evidence type="ECO:0000256" key="1">
    <source>
        <dbReference type="ARBA" id="ARBA00004651"/>
    </source>
</evidence>
<feature type="transmembrane region" description="Helical" evidence="6">
    <location>
        <begin position="186"/>
        <end position="207"/>
    </location>
</feature>
<keyword evidence="2" id="KW-1003">Cell membrane</keyword>